<accession>A0ABQ7QGN0</accession>
<dbReference type="EMBL" id="JAHIBW010000015">
    <property type="protein sequence ID" value="KAG7304347.1"/>
    <property type="molecule type" value="Genomic_DNA"/>
</dbReference>
<reference evidence="1 2" key="1">
    <citation type="submission" date="2021-06" db="EMBL/GenBank/DDBJ databases">
        <title>A haploid diamondback moth (Plutella xylostella L.) genome assembly resolves 31 chromosomes and identifies a diamide resistance mutation.</title>
        <authorList>
            <person name="Ward C.M."/>
            <person name="Perry K.D."/>
            <person name="Baker G."/>
            <person name="Powis K."/>
            <person name="Heckel D.G."/>
            <person name="Baxter S.W."/>
        </authorList>
    </citation>
    <scope>NUCLEOTIDE SEQUENCE [LARGE SCALE GENOMIC DNA]</scope>
    <source>
        <strain evidence="1 2">LV</strain>
        <tissue evidence="1">Single pupa</tissue>
    </source>
</reference>
<name>A0ABQ7QGN0_PLUXY</name>
<organism evidence="1 2">
    <name type="scientific">Plutella xylostella</name>
    <name type="common">Diamondback moth</name>
    <name type="synonym">Plutella maculipennis</name>
    <dbReference type="NCBI Taxonomy" id="51655"/>
    <lineage>
        <taxon>Eukaryota</taxon>
        <taxon>Metazoa</taxon>
        <taxon>Ecdysozoa</taxon>
        <taxon>Arthropoda</taxon>
        <taxon>Hexapoda</taxon>
        <taxon>Insecta</taxon>
        <taxon>Pterygota</taxon>
        <taxon>Neoptera</taxon>
        <taxon>Endopterygota</taxon>
        <taxon>Lepidoptera</taxon>
        <taxon>Glossata</taxon>
        <taxon>Ditrysia</taxon>
        <taxon>Yponomeutoidea</taxon>
        <taxon>Plutellidae</taxon>
        <taxon>Plutella</taxon>
    </lineage>
</organism>
<evidence type="ECO:0008006" key="3">
    <source>
        <dbReference type="Google" id="ProtNLM"/>
    </source>
</evidence>
<comment type="caution">
    <text evidence="1">The sequence shown here is derived from an EMBL/GenBank/DDBJ whole genome shotgun (WGS) entry which is preliminary data.</text>
</comment>
<proteinExistence type="predicted"/>
<dbReference type="Proteomes" id="UP000823941">
    <property type="component" value="Chromosome 15"/>
</dbReference>
<protein>
    <recommendedName>
        <fullName evidence="3">Secreted protein</fullName>
    </recommendedName>
</protein>
<evidence type="ECO:0000313" key="2">
    <source>
        <dbReference type="Proteomes" id="UP000823941"/>
    </source>
</evidence>
<evidence type="ECO:0000313" key="1">
    <source>
        <dbReference type="EMBL" id="KAG7304347.1"/>
    </source>
</evidence>
<gene>
    <name evidence="1" type="ORF">JYU34_011287</name>
</gene>
<sequence length="255" mass="27692">MMMMTVLAIVQAVPLSIKSLPRQGAFRSGNQNRSARCAQRCRWNNTAARAGVHGWVYAAMQVAQTGGQGQDRVYSRQGRSAWLGLFSDAGTTNRWLGPGPGVRCDAGGTRRRPAQEHRAGCMLRCRWHEPVARAGAQGRVYAAMQVARDGGQRRSTGPGVCCDAGGTNRWPGQERRAGCTLRCRCHETAASAGAQGRVQVTRNFNFTESACLPSAGRYRRITLLAAHATMSQHTETRSHVLPVKNPMTVLESSSL</sequence>
<keyword evidence="2" id="KW-1185">Reference proteome</keyword>